<dbReference type="EMBL" id="JAPDDP010000004">
    <property type="protein sequence ID" value="MDA0179364.1"/>
    <property type="molecule type" value="Genomic_DNA"/>
</dbReference>
<feature type="signal peptide" evidence="2">
    <location>
        <begin position="1"/>
        <end position="20"/>
    </location>
</feature>
<protein>
    <recommendedName>
        <fullName evidence="5">Lipoprotein</fullName>
    </recommendedName>
</protein>
<feature type="compositionally biased region" description="Low complexity" evidence="1">
    <location>
        <begin position="25"/>
        <end position="42"/>
    </location>
</feature>
<dbReference type="Proteomes" id="UP001147653">
    <property type="component" value="Unassembled WGS sequence"/>
</dbReference>
<evidence type="ECO:0000256" key="1">
    <source>
        <dbReference type="SAM" id="MobiDB-lite"/>
    </source>
</evidence>
<reference evidence="3" key="1">
    <citation type="submission" date="2022-10" db="EMBL/GenBank/DDBJ databases">
        <title>The WGS of Solirubrobacter phytolaccae KCTC 29190.</title>
        <authorList>
            <person name="Jiang Z."/>
        </authorList>
    </citation>
    <scope>NUCLEOTIDE SEQUENCE</scope>
    <source>
        <strain evidence="3">KCTC 29190</strain>
    </source>
</reference>
<feature type="region of interest" description="Disordered" evidence="1">
    <location>
        <begin position="23"/>
        <end position="56"/>
    </location>
</feature>
<dbReference type="AlphaFoldDB" id="A0A9X3N6U1"/>
<feature type="region of interest" description="Disordered" evidence="1">
    <location>
        <begin position="123"/>
        <end position="154"/>
    </location>
</feature>
<keyword evidence="2" id="KW-0732">Signal</keyword>
<proteinExistence type="predicted"/>
<comment type="caution">
    <text evidence="3">The sequence shown here is derived from an EMBL/GenBank/DDBJ whole genome shotgun (WGS) entry which is preliminary data.</text>
</comment>
<keyword evidence="4" id="KW-1185">Reference proteome</keyword>
<sequence>MPRHSIVLAVLSALTLAACGGEEQAAAPTSTPTPTRTSTPTATPSPTPTAKPALSRARSLKQCVQLWNEDALDDSFQVTANEFVADLAPIDVYVSYERGDCFVVMPIGGKRIAVLWAEDGRRPFHNPDRRRLKRGERFTENARADDTGRIELKS</sequence>
<organism evidence="3 4">
    <name type="scientific">Solirubrobacter phytolaccae</name>
    <dbReference type="NCBI Taxonomy" id="1404360"/>
    <lineage>
        <taxon>Bacteria</taxon>
        <taxon>Bacillati</taxon>
        <taxon>Actinomycetota</taxon>
        <taxon>Thermoleophilia</taxon>
        <taxon>Solirubrobacterales</taxon>
        <taxon>Solirubrobacteraceae</taxon>
        <taxon>Solirubrobacter</taxon>
    </lineage>
</organism>
<dbReference type="PROSITE" id="PS51257">
    <property type="entry name" value="PROKAR_LIPOPROTEIN"/>
    <property type="match status" value="1"/>
</dbReference>
<dbReference type="RefSeq" id="WP_270023636.1">
    <property type="nucleotide sequence ID" value="NZ_JAPDDP010000004.1"/>
</dbReference>
<evidence type="ECO:0000313" key="3">
    <source>
        <dbReference type="EMBL" id="MDA0179364.1"/>
    </source>
</evidence>
<feature type="chain" id="PRO_5040787153" description="Lipoprotein" evidence="2">
    <location>
        <begin position="21"/>
        <end position="154"/>
    </location>
</feature>
<evidence type="ECO:0000313" key="4">
    <source>
        <dbReference type="Proteomes" id="UP001147653"/>
    </source>
</evidence>
<gene>
    <name evidence="3" type="ORF">OJ997_03565</name>
</gene>
<evidence type="ECO:0008006" key="5">
    <source>
        <dbReference type="Google" id="ProtNLM"/>
    </source>
</evidence>
<accession>A0A9X3N6U1</accession>
<name>A0A9X3N6U1_9ACTN</name>
<evidence type="ECO:0000256" key="2">
    <source>
        <dbReference type="SAM" id="SignalP"/>
    </source>
</evidence>